<evidence type="ECO:0000256" key="1">
    <source>
        <dbReference type="SAM" id="Phobius"/>
    </source>
</evidence>
<evidence type="ECO:0008006" key="4">
    <source>
        <dbReference type="Google" id="ProtNLM"/>
    </source>
</evidence>
<accession>A0ABN1EDV5</accession>
<organism evidence="2 3">
    <name type="scientific">Rhizomicrobium electricum</name>
    <dbReference type="NCBI Taxonomy" id="480070"/>
    <lineage>
        <taxon>Bacteria</taxon>
        <taxon>Pseudomonadati</taxon>
        <taxon>Pseudomonadota</taxon>
        <taxon>Alphaproteobacteria</taxon>
        <taxon>Micropepsales</taxon>
        <taxon>Micropepsaceae</taxon>
        <taxon>Rhizomicrobium</taxon>
    </lineage>
</organism>
<proteinExistence type="predicted"/>
<dbReference type="EMBL" id="BAAADD010000003">
    <property type="protein sequence ID" value="GAA0564394.1"/>
    <property type="molecule type" value="Genomic_DNA"/>
</dbReference>
<keyword evidence="1" id="KW-0472">Membrane</keyword>
<dbReference type="RefSeq" id="WP_166933809.1">
    <property type="nucleotide sequence ID" value="NZ_BAAADD010000003.1"/>
</dbReference>
<protein>
    <recommendedName>
        <fullName evidence="4">DUF4129 domain-containing protein</fullName>
    </recommendedName>
</protein>
<feature type="transmembrane region" description="Helical" evidence="1">
    <location>
        <begin position="57"/>
        <end position="79"/>
    </location>
</feature>
<name>A0ABN1EDV5_9PROT</name>
<comment type="caution">
    <text evidence="2">The sequence shown here is derived from an EMBL/GenBank/DDBJ whole genome shotgun (WGS) entry which is preliminary data.</text>
</comment>
<keyword evidence="3" id="KW-1185">Reference proteome</keyword>
<evidence type="ECO:0000313" key="2">
    <source>
        <dbReference type="EMBL" id="GAA0564394.1"/>
    </source>
</evidence>
<sequence length="210" mass="24342">MTAAQQVPPESIHRAHEALLRHKDLQFDFPRYDLPETPGWITRLGRWLDWIAPVLNILFWVVGAIALGVVLFYVGRYLIRLKFPEKLKVQDIRSAMEEWRPTMAQARALLGDADALASEGKYGEAVHLLLLRSIEDFERFRPRVVKRSHTAREIEQLGAMPMTVRAAFAGIMEVVEKSRFGDYEVTREDWVRCRAEYERFAFPDAWRSAA</sequence>
<dbReference type="Proteomes" id="UP001499951">
    <property type="component" value="Unassembled WGS sequence"/>
</dbReference>
<keyword evidence="1" id="KW-1133">Transmembrane helix</keyword>
<evidence type="ECO:0000313" key="3">
    <source>
        <dbReference type="Proteomes" id="UP001499951"/>
    </source>
</evidence>
<keyword evidence="1" id="KW-0812">Transmembrane</keyword>
<reference evidence="2 3" key="1">
    <citation type="journal article" date="2019" name="Int. J. Syst. Evol. Microbiol.">
        <title>The Global Catalogue of Microorganisms (GCM) 10K type strain sequencing project: providing services to taxonomists for standard genome sequencing and annotation.</title>
        <authorList>
            <consortium name="The Broad Institute Genomics Platform"/>
            <consortium name="The Broad Institute Genome Sequencing Center for Infectious Disease"/>
            <person name="Wu L."/>
            <person name="Ma J."/>
        </authorList>
    </citation>
    <scope>NUCLEOTIDE SEQUENCE [LARGE SCALE GENOMIC DNA]</scope>
    <source>
        <strain evidence="2 3">JCM 15089</strain>
    </source>
</reference>
<gene>
    <name evidence="2" type="ORF">GCM10008942_10930</name>
</gene>